<proteinExistence type="predicted"/>
<evidence type="ECO:0000256" key="1">
    <source>
        <dbReference type="SAM" id="MobiDB-lite"/>
    </source>
</evidence>
<sequence>MPRYARRTRRSVARRKPSRRSSYRRSSVKKRTYRKKTSRKTILNISSRKKRNGMLSWSNTSSTGAFQTVAVGPAIINGTTGASFLWNATAQDLFNTNGRENTIAEVAARTSTTCYMRGLAETLRISTSTGLPWFHRRICFTAKSPFLPVPNPGATVVRPTFSETSNGIERLWFNASINNDTQDVNNTNSVVFKGAFNVDWNDPIVAPLDTSRITVKYDKTFTYRSGNQVGTVKTKKFWHGMNSNLRYDDDEQGDYESSSYYSVQSKEGMGNYFVYDVFSPLTGATSTDILRIDTNSTLYWHEK</sequence>
<accession>A0A8E7G1Z4</accession>
<dbReference type="EMBL" id="MW182932">
    <property type="protein sequence ID" value="QVW56463.1"/>
    <property type="molecule type" value="Genomic_DNA"/>
</dbReference>
<protein>
    <submittedName>
        <fullName evidence="2">Putative coat protein</fullName>
    </submittedName>
</protein>
<reference evidence="2" key="1">
    <citation type="submission" date="2020-10" db="EMBL/GenBank/DDBJ databases">
        <title>CRESS DNA virus dark matter in the feces of wild birds.</title>
        <authorList>
            <person name="Yang S."/>
            <person name="Zhang W."/>
        </authorList>
    </citation>
    <scope>NUCLEOTIDE SEQUENCE</scope>
    <source>
        <strain evidence="2">Rbf133gen1</strain>
    </source>
</reference>
<evidence type="ECO:0000313" key="2">
    <source>
        <dbReference type="EMBL" id="QVW56463.1"/>
    </source>
</evidence>
<feature type="region of interest" description="Disordered" evidence="1">
    <location>
        <begin position="1"/>
        <end position="39"/>
    </location>
</feature>
<name>A0A8E7G1Z4_9VIRU</name>
<keyword evidence="2" id="KW-0946">Virion</keyword>
<organism evidence="2">
    <name type="scientific">Ficedula parva Genomoviridae sp</name>
    <dbReference type="NCBI Taxonomy" id="2814952"/>
    <lineage>
        <taxon>Viruses</taxon>
        <taxon>Monodnaviria</taxon>
        <taxon>Shotokuvirae</taxon>
        <taxon>Cressdnaviricota</taxon>
        <taxon>Repensiviricetes</taxon>
        <taxon>Geplafuvirales</taxon>
        <taxon>Genomoviridae</taxon>
    </lineage>
</organism>
<keyword evidence="2" id="KW-0167">Capsid protein</keyword>
<dbReference type="GO" id="GO:0019028">
    <property type="term" value="C:viral capsid"/>
    <property type="evidence" value="ECO:0007669"/>
    <property type="project" value="UniProtKB-KW"/>
</dbReference>